<dbReference type="AlphaFoldDB" id="A0A401P961"/>
<dbReference type="Proteomes" id="UP000288216">
    <property type="component" value="Unassembled WGS sequence"/>
</dbReference>
<name>A0A401P961_SCYTO</name>
<gene>
    <name evidence="2" type="ORF">scyTo_0001091</name>
</gene>
<organism evidence="2 3">
    <name type="scientific">Scyliorhinus torazame</name>
    <name type="common">Cloudy catshark</name>
    <name type="synonym">Catulus torazame</name>
    <dbReference type="NCBI Taxonomy" id="75743"/>
    <lineage>
        <taxon>Eukaryota</taxon>
        <taxon>Metazoa</taxon>
        <taxon>Chordata</taxon>
        <taxon>Craniata</taxon>
        <taxon>Vertebrata</taxon>
        <taxon>Chondrichthyes</taxon>
        <taxon>Elasmobranchii</taxon>
        <taxon>Galeomorphii</taxon>
        <taxon>Galeoidea</taxon>
        <taxon>Carcharhiniformes</taxon>
        <taxon>Scyliorhinidae</taxon>
        <taxon>Scyliorhinus</taxon>
    </lineage>
</organism>
<dbReference type="EMBL" id="BFAA01000232">
    <property type="protein sequence ID" value="GCB69624.1"/>
    <property type="molecule type" value="Genomic_DNA"/>
</dbReference>
<protein>
    <submittedName>
        <fullName evidence="2">Uncharacterized protein</fullName>
    </submittedName>
</protein>
<keyword evidence="3" id="KW-1185">Reference proteome</keyword>
<feature type="compositionally biased region" description="Low complexity" evidence="1">
    <location>
        <begin position="1"/>
        <end position="19"/>
    </location>
</feature>
<accession>A0A401P961</accession>
<evidence type="ECO:0000313" key="3">
    <source>
        <dbReference type="Proteomes" id="UP000288216"/>
    </source>
</evidence>
<sequence length="118" mass="11982">MGVGCAVRAGDADGGAVDVEVGDSGGDDDKEVGEAGSVACDRIGSEVHAAAVSAPLSGRGDVQLRNVADVVDTEPAEMSLVQNNPGKRISLFYCQTKNQAVMMNLSTSGEDGLDTLLV</sequence>
<reference evidence="2 3" key="1">
    <citation type="journal article" date="2018" name="Nat. Ecol. Evol.">
        <title>Shark genomes provide insights into elasmobranch evolution and the origin of vertebrates.</title>
        <authorList>
            <person name="Hara Y"/>
            <person name="Yamaguchi K"/>
            <person name="Onimaru K"/>
            <person name="Kadota M"/>
            <person name="Koyanagi M"/>
            <person name="Keeley SD"/>
            <person name="Tatsumi K"/>
            <person name="Tanaka K"/>
            <person name="Motone F"/>
            <person name="Kageyama Y"/>
            <person name="Nozu R"/>
            <person name="Adachi N"/>
            <person name="Nishimura O"/>
            <person name="Nakagawa R"/>
            <person name="Tanegashima C"/>
            <person name="Kiyatake I"/>
            <person name="Matsumoto R"/>
            <person name="Murakumo K"/>
            <person name="Nishida K"/>
            <person name="Terakita A"/>
            <person name="Kuratani S"/>
            <person name="Sato K"/>
            <person name="Hyodo S Kuraku.S."/>
        </authorList>
    </citation>
    <scope>NUCLEOTIDE SEQUENCE [LARGE SCALE GENOMIC DNA]</scope>
</reference>
<comment type="caution">
    <text evidence="2">The sequence shown here is derived from an EMBL/GenBank/DDBJ whole genome shotgun (WGS) entry which is preliminary data.</text>
</comment>
<dbReference type="OrthoDB" id="10440912at2759"/>
<proteinExistence type="predicted"/>
<evidence type="ECO:0000313" key="2">
    <source>
        <dbReference type="EMBL" id="GCB69624.1"/>
    </source>
</evidence>
<feature type="region of interest" description="Disordered" evidence="1">
    <location>
        <begin position="1"/>
        <end position="33"/>
    </location>
</feature>
<dbReference type="OMA" id="RISLFYC"/>
<evidence type="ECO:0000256" key="1">
    <source>
        <dbReference type="SAM" id="MobiDB-lite"/>
    </source>
</evidence>